<keyword evidence="8" id="KW-1185">Reference proteome</keyword>
<evidence type="ECO:0000256" key="2">
    <source>
        <dbReference type="ARBA" id="ARBA00022801"/>
    </source>
</evidence>
<sequence>MRILHLTDTHLYGDPDARHYDRIDPAAALRGLLARLDGLADIDAVVHTGDASEDGTPGSYRLLHEILDPVAAALEAPLAVVMGNHDVSAVYGETIAAGQRLQERQDRVVPLAGGGRIVLLDTSVPGAGYGHLETAQLDWLRDVLAEPAAQSTVLALHHPPLEGATALLRALDLDGLDALAEVLAGTDVRIVLAGHYHHAMDGAIAGIPVHVAPGVTNVVDPLAPGRHEQALALSGASLIELGEGAPRVITAVHPSSGDVLGDAEQPVYRFDPEQVGRIIAAAGR</sequence>
<keyword evidence="3" id="KW-0408">Iron</keyword>
<dbReference type="EMBL" id="QSWH01000003">
    <property type="protein sequence ID" value="RRR23049.1"/>
    <property type="molecule type" value="Genomic_DNA"/>
</dbReference>
<evidence type="ECO:0000256" key="4">
    <source>
        <dbReference type="ARBA" id="ARBA00025742"/>
    </source>
</evidence>
<dbReference type="GO" id="GO:0046872">
    <property type="term" value="F:metal ion binding"/>
    <property type="evidence" value="ECO:0007669"/>
    <property type="project" value="UniProtKB-KW"/>
</dbReference>
<dbReference type="PANTHER" id="PTHR42988:SF2">
    <property type="entry name" value="CYCLIC NUCLEOTIDE PHOSPHODIESTERASE CBUA0032-RELATED"/>
    <property type="match status" value="1"/>
</dbReference>
<evidence type="ECO:0000256" key="3">
    <source>
        <dbReference type="ARBA" id="ARBA00023004"/>
    </source>
</evidence>
<evidence type="ECO:0000313" key="7">
    <source>
        <dbReference type="EMBL" id="RRR23049.1"/>
    </source>
</evidence>
<comment type="similarity">
    <text evidence="4">Belongs to the cyclic nucleotide phosphodiesterase class-III family.</text>
</comment>
<dbReference type="InterPro" id="IPR004843">
    <property type="entry name" value="Calcineurin-like_PHP"/>
</dbReference>
<protein>
    <submittedName>
        <fullName evidence="7">Phosphohydrolase</fullName>
    </submittedName>
</protein>
<dbReference type="AlphaFoldDB" id="A0A345YKI5"/>
<dbReference type="EMBL" id="CP031356">
    <property type="protein sequence ID" value="AXK44437.1"/>
    <property type="molecule type" value="Genomic_DNA"/>
</dbReference>
<dbReference type="PANTHER" id="PTHR42988">
    <property type="entry name" value="PHOSPHOHYDROLASE"/>
    <property type="match status" value="1"/>
</dbReference>
<dbReference type="Proteomes" id="UP000282185">
    <property type="component" value="Unassembled WGS sequence"/>
</dbReference>
<evidence type="ECO:0000313" key="8">
    <source>
        <dbReference type="Proteomes" id="UP000254236"/>
    </source>
</evidence>
<dbReference type="InterPro" id="IPR029052">
    <property type="entry name" value="Metallo-depent_PP-like"/>
</dbReference>
<reference evidence="6 8" key="1">
    <citation type="submission" date="2018-07" db="EMBL/GenBank/DDBJ databases">
        <title>Brachybacterium saurashtrense DSM 23186 genome sequence.</title>
        <authorList>
            <person name="Guo L."/>
        </authorList>
    </citation>
    <scope>NUCLEOTIDE SEQUENCE [LARGE SCALE GENOMIC DNA]</scope>
    <source>
        <strain evidence="6 8">DSM 23186</strain>
    </source>
</reference>
<organism evidence="7 9">
    <name type="scientific">Brachybacterium saurashtrense</name>
    <dbReference type="NCBI Taxonomy" id="556288"/>
    <lineage>
        <taxon>Bacteria</taxon>
        <taxon>Bacillati</taxon>
        <taxon>Actinomycetota</taxon>
        <taxon>Actinomycetes</taxon>
        <taxon>Micrococcales</taxon>
        <taxon>Dermabacteraceae</taxon>
        <taxon>Brachybacterium</taxon>
    </lineage>
</organism>
<proteinExistence type="inferred from homology"/>
<evidence type="ECO:0000313" key="9">
    <source>
        <dbReference type="Proteomes" id="UP000282185"/>
    </source>
</evidence>
<dbReference type="SUPFAM" id="SSF56300">
    <property type="entry name" value="Metallo-dependent phosphatases"/>
    <property type="match status" value="1"/>
</dbReference>
<dbReference type="OrthoDB" id="5241795at2"/>
<keyword evidence="2" id="KW-0378">Hydrolase</keyword>
<gene>
    <name evidence="6" type="ORF">DWV08_01575</name>
    <name evidence="7" type="ORF">DXU92_06705</name>
</gene>
<evidence type="ECO:0000313" key="6">
    <source>
        <dbReference type="EMBL" id="AXK44437.1"/>
    </source>
</evidence>
<keyword evidence="1" id="KW-0479">Metal-binding</keyword>
<dbReference type="Gene3D" id="3.60.21.10">
    <property type="match status" value="1"/>
</dbReference>
<accession>A0A345YKI5</accession>
<evidence type="ECO:0000259" key="5">
    <source>
        <dbReference type="Pfam" id="PF00149"/>
    </source>
</evidence>
<feature type="domain" description="Calcineurin-like phosphoesterase" evidence="5">
    <location>
        <begin position="1"/>
        <end position="198"/>
    </location>
</feature>
<dbReference type="Pfam" id="PF00149">
    <property type="entry name" value="Metallophos"/>
    <property type="match status" value="1"/>
</dbReference>
<dbReference type="InterPro" id="IPR050884">
    <property type="entry name" value="CNP_phosphodiesterase-III"/>
</dbReference>
<evidence type="ECO:0000256" key="1">
    <source>
        <dbReference type="ARBA" id="ARBA00022723"/>
    </source>
</evidence>
<dbReference type="GO" id="GO:0016787">
    <property type="term" value="F:hydrolase activity"/>
    <property type="evidence" value="ECO:0007669"/>
    <property type="project" value="UniProtKB-KW"/>
</dbReference>
<dbReference type="KEGG" id="bsau:DWV08_01575"/>
<name>A0A345YKI5_9MICO</name>
<dbReference type="RefSeq" id="WP_115412192.1">
    <property type="nucleotide sequence ID" value="NZ_CP031356.1"/>
</dbReference>
<reference evidence="7 9" key="2">
    <citation type="submission" date="2018-08" db="EMBL/GenBank/DDBJ databases">
        <title>Brachybacterium saurashtrense DSM 23186.</title>
        <authorList>
            <person name="Li Y."/>
        </authorList>
    </citation>
    <scope>NUCLEOTIDE SEQUENCE [LARGE SCALE GENOMIC DNA]</scope>
    <source>
        <strain evidence="7 9">DSM 23186</strain>
    </source>
</reference>
<dbReference type="Proteomes" id="UP000254236">
    <property type="component" value="Chromosome"/>
</dbReference>